<dbReference type="SUPFAM" id="SSF51735">
    <property type="entry name" value="NAD(P)-binding Rossmann-fold domains"/>
    <property type="match status" value="1"/>
</dbReference>
<dbReference type="GO" id="GO:0005739">
    <property type="term" value="C:mitochondrion"/>
    <property type="evidence" value="ECO:0007669"/>
    <property type="project" value="TreeGrafter"/>
</dbReference>
<dbReference type="STRING" id="181874.A0A409VA94"/>
<dbReference type="PANTHER" id="PTHR12126">
    <property type="entry name" value="NADH-UBIQUINONE OXIDOREDUCTASE 39 KDA SUBUNIT-RELATED"/>
    <property type="match status" value="1"/>
</dbReference>
<dbReference type="Pfam" id="PF01370">
    <property type="entry name" value="Epimerase"/>
    <property type="match status" value="1"/>
</dbReference>
<dbReference type="OrthoDB" id="275457at2759"/>
<feature type="domain" description="NAD-dependent epimerase/dehydratase" evidence="1">
    <location>
        <begin position="24"/>
        <end position="222"/>
    </location>
</feature>
<reference evidence="2 3" key="1">
    <citation type="journal article" date="2018" name="Evol. Lett.">
        <title>Horizontal gene cluster transfer increased hallucinogenic mushroom diversity.</title>
        <authorList>
            <person name="Reynolds H.T."/>
            <person name="Vijayakumar V."/>
            <person name="Gluck-Thaler E."/>
            <person name="Korotkin H.B."/>
            <person name="Matheny P.B."/>
            <person name="Slot J.C."/>
        </authorList>
    </citation>
    <scope>NUCLEOTIDE SEQUENCE [LARGE SCALE GENOMIC DNA]</scope>
    <source>
        <strain evidence="2 3">2629</strain>
    </source>
</reference>
<protein>
    <recommendedName>
        <fullName evidence="1">NAD-dependent epimerase/dehydratase domain-containing protein</fullName>
    </recommendedName>
</protein>
<dbReference type="InterPro" id="IPR051207">
    <property type="entry name" value="ComplexI_NDUFA9_subunit"/>
</dbReference>
<dbReference type="EMBL" id="NHTK01006110">
    <property type="protein sequence ID" value="PPQ63774.1"/>
    <property type="molecule type" value="Genomic_DNA"/>
</dbReference>
<proteinExistence type="predicted"/>
<dbReference type="Proteomes" id="UP000284842">
    <property type="component" value="Unassembled WGS sequence"/>
</dbReference>
<dbReference type="GO" id="GO:0044877">
    <property type="term" value="F:protein-containing complex binding"/>
    <property type="evidence" value="ECO:0007669"/>
    <property type="project" value="TreeGrafter"/>
</dbReference>
<dbReference type="InParanoid" id="A0A409VA94"/>
<dbReference type="CDD" id="cd05271">
    <property type="entry name" value="NDUFA9_like_SDR_a"/>
    <property type="match status" value="1"/>
</dbReference>
<evidence type="ECO:0000313" key="3">
    <source>
        <dbReference type="Proteomes" id="UP000284842"/>
    </source>
</evidence>
<dbReference type="Gene3D" id="3.40.50.720">
    <property type="entry name" value="NAD(P)-binding Rossmann-like Domain"/>
    <property type="match status" value="1"/>
</dbReference>
<dbReference type="AlphaFoldDB" id="A0A409VA94"/>
<name>A0A409VA94_9AGAR</name>
<gene>
    <name evidence="2" type="ORF">CVT24_004316</name>
</gene>
<keyword evidence="3" id="KW-1185">Reference proteome</keyword>
<evidence type="ECO:0000313" key="2">
    <source>
        <dbReference type="EMBL" id="PPQ63774.1"/>
    </source>
</evidence>
<dbReference type="InterPro" id="IPR036291">
    <property type="entry name" value="NAD(P)-bd_dom_sf"/>
</dbReference>
<dbReference type="PANTHER" id="PTHR12126:SF11">
    <property type="entry name" value="NADH DEHYDROGENASE [UBIQUINONE] 1 ALPHA SUBCOMPLEX SUBUNIT 9, MITOCHONDRIAL"/>
    <property type="match status" value="1"/>
</dbReference>
<comment type="caution">
    <text evidence="2">The sequence shown here is derived from an EMBL/GenBank/DDBJ whole genome shotgun (WGS) entry which is preliminary data.</text>
</comment>
<evidence type="ECO:0000259" key="1">
    <source>
        <dbReference type="Pfam" id="PF01370"/>
    </source>
</evidence>
<dbReference type="InterPro" id="IPR001509">
    <property type="entry name" value="Epimerase_deHydtase"/>
</dbReference>
<sequence length="339" mass="37841">MWCWIHWYIHNESFSFCSFTNSSGRHIAKAIATSNAENLASGHAMRQVQLSSRNPDKIWTSVKDEISETYLLPPVPIDVANPSTLSHAFRDAQTVVSLVGIVHGSQSDFESIQWKGSENVAWAARENGSKLIHFSSIGADPNSHIPYVRTKGLAEESVMKICPTATIVRPSLVFGPEDDFFNRFARLARILPCIPVFGGGNTRFQPVSVNDLGRLVELLSRKQLNIDDYSSGKVIEAGGPEVFTYRQLMELILKQMNLKRPIVSLPFALGKVQANILEHFPVNIFTITPGQVEQLKSDNVIDSDKLDQKHISLEEFMSNVSALPLETLREVLPTYIHRG</sequence>
<accession>A0A409VA94</accession>
<organism evidence="2 3">
    <name type="scientific">Panaeolus cyanescens</name>
    <dbReference type="NCBI Taxonomy" id="181874"/>
    <lineage>
        <taxon>Eukaryota</taxon>
        <taxon>Fungi</taxon>
        <taxon>Dikarya</taxon>
        <taxon>Basidiomycota</taxon>
        <taxon>Agaricomycotina</taxon>
        <taxon>Agaricomycetes</taxon>
        <taxon>Agaricomycetidae</taxon>
        <taxon>Agaricales</taxon>
        <taxon>Agaricineae</taxon>
        <taxon>Galeropsidaceae</taxon>
        <taxon>Panaeolus</taxon>
    </lineage>
</organism>